<evidence type="ECO:0000313" key="3">
    <source>
        <dbReference type="Proteomes" id="UP000199361"/>
    </source>
</evidence>
<dbReference type="RefSeq" id="WP_143082412.1">
    <property type="nucleotide sequence ID" value="NZ_FOHX01000009.1"/>
</dbReference>
<dbReference type="Proteomes" id="UP000199361">
    <property type="component" value="Unassembled WGS sequence"/>
</dbReference>
<feature type="transmembrane region" description="Helical" evidence="1">
    <location>
        <begin position="98"/>
        <end position="122"/>
    </location>
</feature>
<dbReference type="OrthoDB" id="3544507at2"/>
<dbReference type="AlphaFoldDB" id="A0A1I0KPV3"/>
<sequence length="133" mass="14059">MIAKRVVLACGVGIILPLALVAWAVAMTALFPDSDSCGEYTGCLGYLQQAWEVGRWVAAVVAWPLLRLVGVRPAWPVAAVAVPLLVVIWLVVEVLPLWAWGFGFLLALASGLIAYPVAVLIVGRLGRSGEPVG</sequence>
<accession>A0A1I0KPV3</accession>
<evidence type="ECO:0000313" key="2">
    <source>
        <dbReference type="EMBL" id="SEU27660.1"/>
    </source>
</evidence>
<dbReference type="EMBL" id="FOHX01000009">
    <property type="protein sequence ID" value="SEU27660.1"/>
    <property type="molecule type" value="Genomic_DNA"/>
</dbReference>
<name>A0A1I0KPV3_9ACTN</name>
<reference evidence="2 3" key="1">
    <citation type="submission" date="2016-10" db="EMBL/GenBank/DDBJ databases">
        <authorList>
            <person name="de Groot N.N."/>
        </authorList>
    </citation>
    <scope>NUCLEOTIDE SEQUENCE [LARGE SCALE GENOMIC DNA]</scope>
    <source>
        <strain evidence="2 3">CGMCC 4.5598</strain>
    </source>
</reference>
<protein>
    <submittedName>
        <fullName evidence="2">Uncharacterized protein</fullName>
    </submittedName>
</protein>
<keyword evidence="1" id="KW-0472">Membrane</keyword>
<evidence type="ECO:0000256" key="1">
    <source>
        <dbReference type="SAM" id="Phobius"/>
    </source>
</evidence>
<feature type="transmembrane region" description="Helical" evidence="1">
    <location>
        <begin position="7"/>
        <end position="26"/>
    </location>
</feature>
<gene>
    <name evidence="2" type="ORF">SAMN05421811_10958</name>
</gene>
<feature type="transmembrane region" description="Helical" evidence="1">
    <location>
        <begin position="73"/>
        <end position="92"/>
    </location>
</feature>
<organism evidence="2 3">
    <name type="scientific">Nonomuraea wenchangensis</name>
    <dbReference type="NCBI Taxonomy" id="568860"/>
    <lineage>
        <taxon>Bacteria</taxon>
        <taxon>Bacillati</taxon>
        <taxon>Actinomycetota</taxon>
        <taxon>Actinomycetes</taxon>
        <taxon>Streptosporangiales</taxon>
        <taxon>Streptosporangiaceae</taxon>
        <taxon>Nonomuraea</taxon>
    </lineage>
</organism>
<keyword evidence="3" id="KW-1185">Reference proteome</keyword>
<keyword evidence="1" id="KW-0812">Transmembrane</keyword>
<dbReference type="STRING" id="568860.SAMN05421811_10958"/>
<proteinExistence type="predicted"/>
<keyword evidence="1" id="KW-1133">Transmembrane helix</keyword>